<dbReference type="Pfam" id="PF00391">
    <property type="entry name" value="PEP-utilizers"/>
    <property type="match status" value="1"/>
</dbReference>
<dbReference type="SUPFAM" id="SSF52009">
    <property type="entry name" value="Phosphohistidine domain"/>
    <property type="match status" value="1"/>
</dbReference>
<dbReference type="Pfam" id="PF01326">
    <property type="entry name" value="PPDK_N"/>
    <property type="match status" value="1"/>
</dbReference>
<dbReference type="SUPFAM" id="SSF56059">
    <property type="entry name" value="Glutathione synthetase ATP-binding domain-like"/>
    <property type="match status" value="1"/>
</dbReference>
<dbReference type="InterPro" id="IPR008279">
    <property type="entry name" value="PEP-util_enz_mobile_dom"/>
</dbReference>
<comment type="caution">
    <text evidence="3">The sequence shown here is derived from an EMBL/GenBank/DDBJ whole genome shotgun (WGS) entry which is preliminary data.</text>
</comment>
<dbReference type="EMBL" id="JADPUN010000139">
    <property type="protein sequence ID" value="MBF9129926.1"/>
    <property type="molecule type" value="Genomic_DNA"/>
</dbReference>
<dbReference type="NCBIfam" id="NF004881">
    <property type="entry name" value="PRK06241.2-2"/>
    <property type="match status" value="1"/>
</dbReference>
<protein>
    <submittedName>
        <fullName evidence="3">Phosphoenolpyruvate synthase</fullName>
    </submittedName>
</protein>
<feature type="domain" description="Pyruvate phosphate dikinase AMP/ATP-binding" evidence="2">
    <location>
        <begin position="16"/>
        <end position="317"/>
    </location>
</feature>
<dbReference type="InterPro" id="IPR051549">
    <property type="entry name" value="PEP_Utilizing_Enz"/>
</dbReference>
<sequence length="909" mass="99870">MSVLTLRSDVPEMAALAGGKGQSLRLLAEAGFAVPPWAVIGLDVFDEHLRETGLDVRITTALQRVGAGDTGEAEAVADTIRGWIAASELTSATRLAIRDAYREVGEGAVAVRSSGADEDGPKHSFAGQFTTVLNVTSLAQVIDAVRECWASAFSARSLHYRLGHGLPPTSARVAVILQTMVVADKSGVLFTANPMTGTRGERVISAVFGLGEGLVSGAVDADTVVLDATNTVLDTVVGDKQERFDADPAAAGCRVTETAQGHLEVALSDAEISALGDLAGRVEHLCRAPQDVEWAIDNAGTLWVLQSRPITTLPDEPAGELGDPRRPDSELRIWDNSNIIESFRDITSPLTYSFARRVYQEVYAEYARTLKVPAEQQQQMQSWLPHLLGYFHGHVYYNLLNWYRLVRLSPLYGIGKQSLEISLGVEESLDAELAEQQHPYTCSSRGQAVRVTIRTRIAYFWQFLRVERTVKNFLRYFNRRQPAFDGIEYHLLPADQVFQRYQTLERTLVAKWGRVAILDSVIGISFGVLNVLTKRWLPDAPAWFGWAVSSPGTAIESIEPAHRIVQLARQVLEDPAMESVVRDTEPTEVYEALAAKGYRQFLDEVDAYISTYGYRSLDELKLEVPDLREDPAAFFVLLRNALAENAVHRDGGHDADEYLHQNLSWPRRWVYERIRGKVRRSLAARENLRFCRTRAFGTAKKMMRAIGTDLARSGALNSPTDVYYLSIDEIRGCFEATVIDPDLKSLVTARRAQETANREMTAPSRFTTRGAVHWLANLDDAGWRGLGKGTRDSAAPQTLSGIAASPGTARARALVVDAPGDVNGDILVTYRTDPGWVAALPSAAGLLIERGSPLTHVAIVARELGVPTVVQIKQLTHHVETGMHLYMDGGTGQIQILPDEVASTDHPST</sequence>
<keyword evidence="4" id="KW-1185">Reference proteome</keyword>
<dbReference type="Proteomes" id="UP000638560">
    <property type="component" value="Unassembled WGS sequence"/>
</dbReference>
<dbReference type="InterPro" id="IPR002192">
    <property type="entry name" value="PPDK_AMP/ATP-bd"/>
</dbReference>
<dbReference type="RefSeq" id="WP_196201548.1">
    <property type="nucleotide sequence ID" value="NZ_JADPUN010000139.1"/>
</dbReference>
<gene>
    <name evidence="3" type="ORF">I0C86_13275</name>
</gene>
<dbReference type="PANTHER" id="PTHR43615">
    <property type="entry name" value="PHOSPHOENOLPYRUVATE SYNTHASE-RELATED"/>
    <property type="match status" value="1"/>
</dbReference>
<dbReference type="Gene3D" id="3.30.1490.20">
    <property type="entry name" value="ATP-grasp fold, A domain"/>
    <property type="match status" value="1"/>
</dbReference>
<dbReference type="PANTHER" id="PTHR43615:SF1">
    <property type="entry name" value="PPDK_N DOMAIN-CONTAINING PROTEIN"/>
    <property type="match status" value="1"/>
</dbReference>
<proteinExistence type="predicted"/>
<evidence type="ECO:0000313" key="4">
    <source>
        <dbReference type="Proteomes" id="UP000638560"/>
    </source>
</evidence>
<organism evidence="3 4">
    <name type="scientific">Plantactinospora alkalitolerans</name>
    <dbReference type="NCBI Taxonomy" id="2789879"/>
    <lineage>
        <taxon>Bacteria</taxon>
        <taxon>Bacillati</taxon>
        <taxon>Actinomycetota</taxon>
        <taxon>Actinomycetes</taxon>
        <taxon>Micromonosporales</taxon>
        <taxon>Micromonosporaceae</taxon>
        <taxon>Plantactinospora</taxon>
    </lineage>
</organism>
<name>A0ABS0GUP3_9ACTN</name>
<dbReference type="Gene3D" id="3.30.470.20">
    <property type="entry name" value="ATP-grasp fold, B domain"/>
    <property type="match status" value="1"/>
</dbReference>
<dbReference type="Gene3D" id="3.50.30.10">
    <property type="entry name" value="Phosphohistidine domain"/>
    <property type="match status" value="1"/>
</dbReference>
<evidence type="ECO:0000259" key="1">
    <source>
        <dbReference type="Pfam" id="PF00391"/>
    </source>
</evidence>
<evidence type="ECO:0000259" key="2">
    <source>
        <dbReference type="Pfam" id="PF01326"/>
    </source>
</evidence>
<reference evidence="3 4" key="1">
    <citation type="submission" date="2020-11" db="EMBL/GenBank/DDBJ databases">
        <title>A novel isolate from a Black sea contaminated sediment with potential to produce alkanes: Plantactinospora alkalitolerans sp. nov.</title>
        <authorList>
            <person name="Carro L."/>
            <person name="Veyisoglu A."/>
            <person name="Guven K."/>
            <person name="Schumann P."/>
            <person name="Klenk H.-P."/>
            <person name="Sahin N."/>
        </authorList>
    </citation>
    <scope>NUCLEOTIDE SEQUENCE [LARGE SCALE GENOMIC DNA]</scope>
    <source>
        <strain evidence="3 4">S1510</strain>
    </source>
</reference>
<evidence type="ECO:0000313" key="3">
    <source>
        <dbReference type="EMBL" id="MBF9129926.1"/>
    </source>
</evidence>
<feature type="domain" description="PEP-utilising enzyme mobile" evidence="1">
    <location>
        <begin position="823"/>
        <end position="892"/>
    </location>
</feature>
<accession>A0ABS0GUP3</accession>
<dbReference type="InterPro" id="IPR036637">
    <property type="entry name" value="Phosphohistidine_dom_sf"/>
</dbReference>
<dbReference type="InterPro" id="IPR013815">
    <property type="entry name" value="ATP_grasp_subdomain_1"/>
</dbReference>